<dbReference type="Proteomes" id="UP001204376">
    <property type="component" value="Unassembled WGS sequence"/>
</dbReference>
<proteinExistence type="predicted"/>
<keyword evidence="2" id="KW-1185">Reference proteome</keyword>
<evidence type="ECO:0000313" key="1">
    <source>
        <dbReference type="EMBL" id="MCQ6958288.1"/>
    </source>
</evidence>
<name>A0ABT1T1F9_9SPHI</name>
<organism evidence="1 2">
    <name type="scientific">Mucilaginibacter aquariorum</name>
    <dbReference type="NCBI Taxonomy" id="2967225"/>
    <lineage>
        <taxon>Bacteria</taxon>
        <taxon>Pseudomonadati</taxon>
        <taxon>Bacteroidota</taxon>
        <taxon>Sphingobacteriia</taxon>
        <taxon>Sphingobacteriales</taxon>
        <taxon>Sphingobacteriaceae</taxon>
        <taxon>Mucilaginibacter</taxon>
    </lineage>
</organism>
<protein>
    <submittedName>
        <fullName evidence="1">Uncharacterized protein</fullName>
    </submittedName>
</protein>
<evidence type="ECO:0000313" key="2">
    <source>
        <dbReference type="Proteomes" id="UP001204376"/>
    </source>
</evidence>
<sequence length="73" mass="8244">MANPVIGFGIVYGDEIIHCEASMAERSYEIFFNGKWMASVEHTDELNWIQASGVILPQSIIDEIGKKIESHYN</sequence>
<comment type="caution">
    <text evidence="1">The sequence shown here is derived from an EMBL/GenBank/DDBJ whole genome shotgun (WGS) entry which is preliminary data.</text>
</comment>
<dbReference type="EMBL" id="JANHOH010000001">
    <property type="protein sequence ID" value="MCQ6958288.1"/>
    <property type="molecule type" value="Genomic_DNA"/>
</dbReference>
<accession>A0ABT1T1F9</accession>
<gene>
    <name evidence="1" type="ORF">NPE20_09980</name>
</gene>
<dbReference type="RefSeq" id="WP_256538465.1">
    <property type="nucleotide sequence ID" value="NZ_JANHOH010000001.1"/>
</dbReference>
<reference evidence="1 2" key="1">
    <citation type="submission" date="2022-07" db="EMBL/GenBank/DDBJ databases">
        <title>Mucilaginibacter sp. JC4.</title>
        <authorList>
            <person name="Le V."/>
            <person name="Ko S.-R."/>
            <person name="Ahn C.-Y."/>
            <person name="Oh H.-M."/>
        </authorList>
    </citation>
    <scope>NUCLEOTIDE SEQUENCE [LARGE SCALE GENOMIC DNA]</scope>
    <source>
        <strain evidence="1 2">JC4</strain>
    </source>
</reference>